<dbReference type="EC" id="3.4.19.12" evidence="1"/>
<reference evidence="1" key="1">
    <citation type="submission" date="2024-02" db="EMBL/GenBank/DDBJ databases">
        <title>Metagenome Assembled Genome of Zalaria obscura JY119.</title>
        <authorList>
            <person name="Vighnesh L."/>
            <person name="Jagadeeshwari U."/>
            <person name="Venkata Ramana C."/>
            <person name="Sasikala C."/>
        </authorList>
    </citation>
    <scope>NUCLEOTIDE SEQUENCE</scope>
    <source>
        <strain evidence="1">JY119</strain>
    </source>
</reference>
<comment type="caution">
    <text evidence="1">The sequence shown here is derived from an EMBL/GenBank/DDBJ whole genome shotgun (WGS) entry which is preliminary data.</text>
</comment>
<evidence type="ECO:0000313" key="1">
    <source>
        <dbReference type="EMBL" id="KAK8203556.1"/>
    </source>
</evidence>
<proteinExistence type="predicted"/>
<dbReference type="EMBL" id="JAMKPW020000029">
    <property type="protein sequence ID" value="KAK8203556.1"/>
    <property type="molecule type" value="Genomic_DNA"/>
</dbReference>
<gene>
    <name evidence="1" type="primary">UBP15</name>
    <name evidence="1" type="ORF">M8818_005203</name>
</gene>
<protein>
    <submittedName>
        <fullName evidence="1">Ubiquitin-specific protease ubp15</fullName>
        <ecNumber evidence="1">3.4.19.12</ecNumber>
    </submittedName>
</protein>
<name>A0ACC3S9Z1_9PEZI</name>
<accession>A0ACC3S9Z1</accession>
<sequence length="1213" mass="139083">MDQVRQHPPSTHPSHNKAMEDHNTDDGMELITQKLGSDRVVDSDYDEKQQDVAIISPDDSMEEPEQEPRADDFEAVRARFMPENPDLETAAETTYTWDIENWRQLPRRSHGPVFDCGGHPWRILFFPAGNNANEAVSFYLEHGFGDEKPPEDWYACVQFMLVLWNPNDPSIYLHHEANHRFTLEEGDWGFTRFAEKNRIFASRFDDKDRPLVEGDGAKMTAYVRVLKDPTGVLWHNFVKYDHPNTMIRRKKLVWWAFGTKERPAISIRFSNRSSLPTLSARYAGYLNVKFARADMPQAVYQIPTEAEADPASSSAWALQRLFYRLQTDASAVSTAELTRSFGWESRQIFEQQDVQELSRILMEKMEEKMKGTAAENALAQMFVGKMKTYLRCINVDYESSRVEDFWDLQLNVSGCKTLDDSFRDYIQVETLEGDNKYAAEGYGLQDAKKGVIFESFPQVLHLQLKRFEYDFQRDAMVKVNDRYEFPEVWDASPYLSETADKSESYVYHLHGVLVHSGDMNAGHYYAFLKPTKNGDFFKFDDDRVTRATKREAMEENFGGDYAVNGVNGALKMQNPFTRTWSTKRSMSAYMLVYIRESRLDTILPDSDSIQPPPHLPARLTEERAALEKRRKEREEAHLYMNVQIATEANFRAYQGFDIAPWSSTDEEDPATPRLMRILRTTTIAEFLQHVGAELKLDPELIRPWVMVNRQNGTTRPDLPIIWPSMTMQEASDKFATRNNYFRLFMEETTRDSNGQPMWEPELAPNAPADQKHIIVFLKYFDPEKQELKGVGHTYINQSDRVQDLAQPILDLMGWQPGTNLKLFEEIKSNFIDVMKPKQTLLQSEIQDGDIVCFQKVLSEKETQVIQQKSATAYIDAQAFYDYLLNRILVTFAPRPTTLNSIQIEPEEDQKFSIYLSRKDTYDLLCAGVAEKLSQLAGTKVDPTHLRFTTVNAQSGKPRAIVKRNPTATLASILTGANTGGYGGGGYGYPSNTSQDSLYYEVLEMSLADFEQRKVVKVTWLPEGVTKEDTYDILVPKQGKIGDMIPTLQKRAQLPDEIVEQLRFFEGHSGKVYKILTEDTPVASINEFMTIYAERIPEEELNKNEAAGERLIPCFQFEKELSKVHGVPFVFLAKEGEAFSDTKERISKRTGIKGKAFEKIKFFAVRGGQTFSRPTPVEDDDVITDKLGADDHLGLDHPNKARSTWSKYESLNIR</sequence>
<organism evidence="1 2">
    <name type="scientific">Zalaria obscura</name>
    <dbReference type="NCBI Taxonomy" id="2024903"/>
    <lineage>
        <taxon>Eukaryota</taxon>
        <taxon>Fungi</taxon>
        <taxon>Dikarya</taxon>
        <taxon>Ascomycota</taxon>
        <taxon>Pezizomycotina</taxon>
        <taxon>Dothideomycetes</taxon>
        <taxon>Dothideomycetidae</taxon>
        <taxon>Dothideales</taxon>
        <taxon>Zalariaceae</taxon>
        <taxon>Zalaria</taxon>
    </lineage>
</organism>
<keyword evidence="1" id="KW-0378">Hydrolase</keyword>
<keyword evidence="2" id="KW-1185">Reference proteome</keyword>
<keyword evidence="1" id="KW-0645">Protease</keyword>
<dbReference type="Proteomes" id="UP001320706">
    <property type="component" value="Unassembled WGS sequence"/>
</dbReference>
<evidence type="ECO:0000313" key="2">
    <source>
        <dbReference type="Proteomes" id="UP001320706"/>
    </source>
</evidence>